<protein>
    <submittedName>
        <fullName evidence="2">Rrf2 family transcriptional regulator</fullName>
    </submittedName>
</protein>
<name>A0A523UMK8_UNCAE</name>
<dbReference type="AlphaFoldDB" id="A0A523UMK8"/>
<evidence type="ECO:0000313" key="2">
    <source>
        <dbReference type="EMBL" id="TET43728.1"/>
    </source>
</evidence>
<gene>
    <name evidence="2" type="ORF">E3J59_05880</name>
</gene>
<evidence type="ECO:0000256" key="1">
    <source>
        <dbReference type="ARBA" id="ARBA00023125"/>
    </source>
</evidence>
<dbReference type="Gene3D" id="1.10.10.10">
    <property type="entry name" value="Winged helix-like DNA-binding domain superfamily/Winged helix DNA-binding domain"/>
    <property type="match status" value="1"/>
</dbReference>
<dbReference type="PROSITE" id="PS01332">
    <property type="entry name" value="HTH_RRF2_1"/>
    <property type="match status" value="1"/>
</dbReference>
<dbReference type="NCBIfam" id="TIGR00738">
    <property type="entry name" value="rrf2_super"/>
    <property type="match status" value="1"/>
</dbReference>
<dbReference type="GO" id="GO:0005829">
    <property type="term" value="C:cytosol"/>
    <property type="evidence" value="ECO:0007669"/>
    <property type="project" value="TreeGrafter"/>
</dbReference>
<dbReference type="GO" id="GO:0003700">
    <property type="term" value="F:DNA-binding transcription factor activity"/>
    <property type="evidence" value="ECO:0007669"/>
    <property type="project" value="TreeGrafter"/>
</dbReference>
<dbReference type="PROSITE" id="PS51197">
    <property type="entry name" value="HTH_RRF2_2"/>
    <property type="match status" value="1"/>
</dbReference>
<keyword evidence="1" id="KW-0238">DNA-binding</keyword>
<dbReference type="Pfam" id="PF02082">
    <property type="entry name" value="Rrf2"/>
    <property type="match status" value="1"/>
</dbReference>
<dbReference type="PANTHER" id="PTHR33221">
    <property type="entry name" value="WINGED HELIX-TURN-HELIX TRANSCRIPTIONAL REGULATOR, RRF2 FAMILY"/>
    <property type="match status" value="1"/>
</dbReference>
<dbReference type="InterPro" id="IPR036390">
    <property type="entry name" value="WH_DNA-bd_sf"/>
</dbReference>
<dbReference type="InterPro" id="IPR030489">
    <property type="entry name" value="TR_Rrf2-type_CS"/>
</dbReference>
<accession>A0A523UMK8</accession>
<dbReference type="Proteomes" id="UP000320679">
    <property type="component" value="Unassembled WGS sequence"/>
</dbReference>
<dbReference type="InterPro" id="IPR036388">
    <property type="entry name" value="WH-like_DNA-bd_sf"/>
</dbReference>
<proteinExistence type="predicted"/>
<sequence>MRLSTKGRYGVRAMFDLTMHRSAGPISVKSISRRQGISINYLEQIFNQLGRAGLIQSIRGPGGGFILSRTPGEIKILDIIKALKEPIAPVACVDDKDPDQCERIDTCVTRLLWKRLGERIREVLENTSLEDLLKETDQLPRAPQPEHHHMFNI</sequence>
<evidence type="ECO:0000313" key="3">
    <source>
        <dbReference type="Proteomes" id="UP000320679"/>
    </source>
</evidence>
<dbReference type="SUPFAM" id="SSF46785">
    <property type="entry name" value="Winged helix' DNA-binding domain"/>
    <property type="match status" value="1"/>
</dbReference>
<dbReference type="PANTHER" id="PTHR33221:SF5">
    <property type="entry name" value="HTH-TYPE TRANSCRIPTIONAL REGULATOR ISCR"/>
    <property type="match status" value="1"/>
</dbReference>
<dbReference type="EMBL" id="SOJK01000250">
    <property type="protein sequence ID" value="TET43728.1"/>
    <property type="molecule type" value="Genomic_DNA"/>
</dbReference>
<dbReference type="InterPro" id="IPR000944">
    <property type="entry name" value="Tscrpt_reg_Rrf2"/>
</dbReference>
<dbReference type="GO" id="GO:0003677">
    <property type="term" value="F:DNA binding"/>
    <property type="evidence" value="ECO:0007669"/>
    <property type="project" value="UniProtKB-KW"/>
</dbReference>
<organism evidence="2 3">
    <name type="scientific">Aerophobetes bacterium</name>
    <dbReference type="NCBI Taxonomy" id="2030807"/>
    <lineage>
        <taxon>Bacteria</taxon>
        <taxon>Candidatus Aerophobota</taxon>
    </lineage>
</organism>
<comment type="caution">
    <text evidence="2">The sequence shown here is derived from an EMBL/GenBank/DDBJ whole genome shotgun (WGS) entry which is preliminary data.</text>
</comment>
<reference evidence="2 3" key="1">
    <citation type="submission" date="2019-03" db="EMBL/GenBank/DDBJ databases">
        <title>Metabolic potential of uncultured bacteria and archaea associated with petroleum seepage in deep-sea sediments.</title>
        <authorList>
            <person name="Dong X."/>
            <person name="Hubert C."/>
        </authorList>
    </citation>
    <scope>NUCLEOTIDE SEQUENCE [LARGE SCALE GENOMIC DNA]</scope>
    <source>
        <strain evidence="2">E29_bin78</strain>
    </source>
</reference>